<evidence type="ECO:0000256" key="2">
    <source>
        <dbReference type="ARBA" id="ARBA00007524"/>
    </source>
</evidence>
<evidence type="ECO:0008006" key="9">
    <source>
        <dbReference type="Google" id="ProtNLM"/>
    </source>
</evidence>
<dbReference type="FunFam" id="1.20.1260.100:FF:000001">
    <property type="entry name" value="translocator protein 2"/>
    <property type="match status" value="1"/>
</dbReference>
<dbReference type="PANTHER" id="PTHR10057:SF0">
    <property type="entry name" value="TRANSLOCATOR PROTEIN"/>
    <property type="match status" value="1"/>
</dbReference>
<dbReference type="InterPro" id="IPR038330">
    <property type="entry name" value="TspO/MBR-related_sf"/>
</dbReference>
<dbReference type="Pfam" id="PF03073">
    <property type="entry name" value="TspO_MBR"/>
    <property type="match status" value="1"/>
</dbReference>
<dbReference type="PANTHER" id="PTHR10057">
    <property type="entry name" value="PERIPHERAL-TYPE BENZODIAZEPINE RECEPTOR"/>
    <property type="match status" value="1"/>
</dbReference>
<dbReference type="CDD" id="cd15904">
    <property type="entry name" value="TSPO_MBR"/>
    <property type="match status" value="1"/>
</dbReference>
<evidence type="ECO:0000256" key="4">
    <source>
        <dbReference type="ARBA" id="ARBA00022989"/>
    </source>
</evidence>
<dbReference type="EMBL" id="JAPEVB010000002">
    <property type="protein sequence ID" value="KAJ4394705.1"/>
    <property type="molecule type" value="Genomic_DNA"/>
</dbReference>
<evidence type="ECO:0000256" key="6">
    <source>
        <dbReference type="SAM" id="Phobius"/>
    </source>
</evidence>
<accession>A0A9W9CZ36</accession>
<proteinExistence type="inferred from homology"/>
<dbReference type="AlphaFoldDB" id="A0A9W9CZ36"/>
<comment type="subcellular location">
    <subcellularLocation>
        <location evidence="1">Membrane</location>
        <topology evidence="1">Multi-pass membrane protein</topology>
    </subcellularLocation>
</comment>
<protein>
    <recommendedName>
        <fullName evidence="9">Translocator protein</fullName>
    </recommendedName>
</protein>
<comment type="caution">
    <text evidence="7">The sequence shown here is derived from an EMBL/GenBank/DDBJ whole genome shotgun (WGS) entry which is preliminary data.</text>
</comment>
<dbReference type="GO" id="GO:0033013">
    <property type="term" value="P:tetrapyrrole metabolic process"/>
    <property type="evidence" value="ECO:0007669"/>
    <property type="project" value="UniProtKB-ARBA"/>
</dbReference>
<name>A0A9W9CZ36_9PEZI</name>
<sequence length="198" mass="21852">MTTYIPALTIPYGVFANPAASVLLPIGLGAGIGYSTRPKVQEKQTQWNHIKEAPGRPPPWVFGPAWTCLYGLMGYAAHRAITNGLSPITSTPELIRATKHSATLYTVQLALNMAWMPLYFGLKRPIEATVDIVALLGVNVYLTKLWWSIDRTAAYCMFPYLGWLSFATYLCAGAGYLNGWSFQGKEVRSSRTGTDKQQ</sequence>
<evidence type="ECO:0000256" key="5">
    <source>
        <dbReference type="ARBA" id="ARBA00023136"/>
    </source>
</evidence>
<keyword evidence="3 6" id="KW-0812">Transmembrane</keyword>
<evidence type="ECO:0000256" key="1">
    <source>
        <dbReference type="ARBA" id="ARBA00004141"/>
    </source>
</evidence>
<dbReference type="OrthoDB" id="8841220at2759"/>
<dbReference type="Proteomes" id="UP001140453">
    <property type="component" value="Unassembled WGS sequence"/>
</dbReference>
<keyword evidence="8" id="KW-1185">Reference proteome</keyword>
<evidence type="ECO:0000313" key="7">
    <source>
        <dbReference type="EMBL" id="KAJ4394705.1"/>
    </source>
</evidence>
<keyword evidence="5 6" id="KW-0472">Membrane</keyword>
<evidence type="ECO:0000256" key="3">
    <source>
        <dbReference type="ARBA" id="ARBA00022692"/>
    </source>
</evidence>
<dbReference type="InterPro" id="IPR004307">
    <property type="entry name" value="TspO_MBR"/>
</dbReference>
<feature type="transmembrane region" description="Helical" evidence="6">
    <location>
        <begin position="12"/>
        <end position="34"/>
    </location>
</feature>
<keyword evidence="4 6" id="KW-1133">Transmembrane helix</keyword>
<organism evidence="7 8">
    <name type="scientific">Gnomoniopsis smithogilvyi</name>
    <dbReference type="NCBI Taxonomy" id="1191159"/>
    <lineage>
        <taxon>Eukaryota</taxon>
        <taxon>Fungi</taxon>
        <taxon>Dikarya</taxon>
        <taxon>Ascomycota</taxon>
        <taxon>Pezizomycotina</taxon>
        <taxon>Sordariomycetes</taxon>
        <taxon>Sordariomycetidae</taxon>
        <taxon>Diaporthales</taxon>
        <taxon>Gnomoniaceae</taxon>
        <taxon>Gnomoniopsis</taxon>
    </lineage>
</organism>
<comment type="similarity">
    <text evidence="2">Belongs to the TspO/BZRP family.</text>
</comment>
<feature type="transmembrane region" description="Helical" evidence="6">
    <location>
        <begin position="128"/>
        <end position="147"/>
    </location>
</feature>
<gene>
    <name evidence="7" type="ORF">N0V93_003924</name>
</gene>
<evidence type="ECO:0000313" key="8">
    <source>
        <dbReference type="Proteomes" id="UP001140453"/>
    </source>
</evidence>
<reference evidence="7" key="1">
    <citation type="submission" date="2022-10" db="EMBL/GenBank/DDBJ databases">
        <title>Tapping the CABI collections for fungal endophytes: first genome assemblies for Collariella, Neodidymelliopsis, Ascochyta clinopodiicola, Didymella pomorum, Didymosphaeria variabile, Neocosmospora piperis and Neocucurbitaria cava.</title>
        <authorList>
            <person name="Hill R."/>
        </authorList>
    </citation>
    <scope>NUCLEOTIDE SEQUENCE</scope>
    <source>
        <strain evidence="7">IMI 355082</strain>
    </source>
</reference>
<feature type="transmembrane region" description="Helical" evidence="6">
    <location>
        <begin position="154"/>
        <end position="177"/>
    </location>
</feature>
<dbReference type="Gene3D" id="1.20.1260.100">
    <property type="entry name" value="TspO/MBR protein"/>
    <property type="match status" value="1"/>
</dbReference>
<dbReference type="GO" id="GO:0005741">
    <property type="term" value="C:mitochondrial outer membrane"/>
    <property type="evidence" value="ECO:0007669"/>
    <property type="project" value="TreeGrafter"/>
</dbReference>